<dbReference type="PROSITE" id="PS00178">
    <property type="entry name" value="AA_TRNA_LIGASE_I"/>
    <property type="match status" value="1"/>
</dbReference>
<keyword evidence="8 10" id="KW-0030">Aminoacyl-tRNA synthetase</keyword>
<dbReference type="InterPro" id="IPR004526">
    <property type="entry name" value="Glu-tRNA-synth_arc/euk"/>
</dbReference>
<organism evidence="14 15">
    <name type="scientific">Candidatus Undinarchaeum marinum</name>
    <dbReference type="NCBI Taxonomy" id="2756141"/>
    <lineage>
        <taxon>Archaea</taxon>
        <taxon>Candidatus Undinarchaeota</taxon>
        <taxon>Candidatus Undinarchaeia</taxon>
        <taxon>Candidatus Undinarchaeales</taxon>
        <taxon>Candidatus Undinarchaeaceae</taxon>
        <taxon>Candidatus Undinarchaeum</taxon>
    </lineage>
</organism>
<keyword evidence="7 10" id="KW-0648">Protein biosynthesis</keyword>
<evidence type="ECO:0000256" key="3">
    <source>
        <dbReference type="ARBA" id="ARBA00022490"/>
    </source>
</evidence>
<evidence type="ECO:0000313" key="14">
    <source>
        <dbReference type="EMBL" id="HIJ99346.1"/>
    </source>
</evidence>
<dbReference type="Gene3D" id="2.40.240.10">
    <property type="entry name" value="Ribosomal Protein L25, Chain P"/>
    <property type="match status" value="1"/>
</dbReference>
<protein>
    <recommendedName>
        <fullName evidence="10">Glutamate--tRNA ligase</fullName>
        <ecNumber evidence="10">6.1.1.17</ecNumber>
    </recommendedName>
    <alternativeName>
        <fullName evidence="10">Glutamyl-tRNA synthetase</fullName>
        <shortName evidence="10">GluRS</shortName>
    </alternativeName>
</protein>
<evidence type="ECO:0000256" key="9">
    <source>
        <dbReference type="ARBA" id="ARBA00048351"/>
    </source>
</evidence>
<evidence type="ECO:0000259" key="13">
    <source>
        <dbReference type="Pfam" id="PF20974"/>
    </source>
</evidence>
<evidence type="ECO:0000256" key="1">
    <source>
        <dbReference type="ARBA" id="ARBA00004496"/>
    </source>
</evidence>
<dbReference type="InterPro" id="IPR014729">
    <property type="entry name" value="Rossmann-like_a/b/a_fold"/>
</dbReference>
<feature type="short sequence motif" description="'HIGH' region" evidence="10">
    <location>
        <begin position="106"/>
        <end position="116"/>
    </location>
</feature>
<dbReference type="GO" id="GO:0006424">
    <property type="term" value="P:glutamyl-tRNA aminoacylation"/>
    <property type="evidence" value="ECO:0007669"/>
    <property type="project" value="UniProtKB-UniRule"/>
</dbReference>
<evidence type="ECO:0000259" key="11">
    <source>
        <dbReference type="Pfam" id="PF00749"/>
    </source>
</evidence>
<dbReference type="PANTHER" id="PTHR43097:SF5">
    <property type="entry name" value="GLUTAMATE--TRNA LIGASE"/>
    <property type="match status" value="1"/>
</dbReference>
<comment type="function">
    <text evidence="10">Catalyzes the attachment of glutamate to tRNA(Glu) in a two-step reaction: glutamate is first activated by ATP to form Glu-AMP and then transferred to the acceptor end of tRNA(Glu).</text>
</comment>
<dbReference type="Pfam" id="PF03950">
    <property type="entry name" value="tRNA-synt_1c_C"/>
    <property type="match status" value="1"/>
</dbReference>
<name>A0A832XIJ5_9ARCH</name>
<evidence type="ECO:0000256" key="7">
    <source>
        <dbReference type="ARBA" id="ARBA00022917"/>
    </source>
</evidence>
<keyword evidence="15" id="KW-1185">Reference proteome</keyword>
<dbReference type="SUPFAM" id="SSF52374">
    <property type="entry name" value="Nucleotidylyl transferase"/>
    <property type="match status" value="1"/>
</dbReference>
<dbReference type="EMBL" id="DVAD01000004">
    <property type="protein sequence ID" value="HIJ99346.1"/>
    <property type="molecule type" value="Genomic_DNA"/>
</dbReference>
<feature type="domain" description="tRNA synthetases class I (E and Q) anti-codon binding" evidence="13">
    <location>
        <begin position="471"/>
        <end position="519"/>
    </location>
</feature>
<keyword evidence="6 10" id="KW-0067">ATP-binding</keyword>
<evidence type="ECO:0000259" key="12">
    <source>
        <dbReference type="Pfam" id="PF03950"/>
    </source>
</evidence>
<dbReference type="InterPro" id="IPR001412">
    <property type="entry name" value="aa-tRNA-synth_I_CS"/>
</dbReference>
<dbReference type="Pfam" id="PF00749">
    <property type="entry name" value="tRNA-synt_1c"/>
    <property type="match status" value="1"/>
</dbReference>
<dbReference type="InterPro" id="IPR020059">
    <property type="entry name" value="Glu/Gln-tRNA-synth_Ib_codon-bd"/>
</dbReference>
<dbReference type="NCBIfam" id="TIGR00463">
    <property type="entry name" value="gltX_arch"/>
    <property type="match status" value="1"/>
</dbReference>
<dbReference type="SUPFAM" id="SSF50715">
    <property type="entry name" value="Ribosomal protein L25-like"/>
    <property type="match status" value="1"/>
</dbReference>
<keyword evidence="5 10" id="KW-0547">Nucleotide-binding</keyword>
<reference evidence="14 15" key="1">
    <citation type="journal article" name="Nat. Commun.">
        <title>Undinarchaeota illuminate DPANN phylogeny and the impact of gene transfer on archaeal evolution.</title>
        <authorList>
            <person name="Dombrowski N."/>
            <person name="Williams T.A."/>
            <person name="Sun J."/>
            <person name="Woodcroft B.J."/>
            <person name="Lee J.H."/>
            <person name="Minh B.Q."/>
            <person name="Rinke C."/>
            <person name="Spang A."/>
        </authorList>
    </citation>
    <scope>NUCLEOTIDE SEQUENCE [LARGE SCALE GENOMIC DNA]</scope>
    <source>
        <strain evidence="14">MAG_bin17</strain>
    </source>
</reference>
<dbReference type="GO" id="GO:0043604">
    <property type="term" value="P:amide biosynthetic process"/>
    <property type="evidence" value="ECO:0007669"/>
    <property type="project" value="TreeGrafter"/>
</dbReference>
<dbReference type="HAMAP" id="MF_02076">
    <property type="entry name" value="Glu_tRNA_synth_type2"/>
    <property type="match status" value="1"/>
</dbReference>
<keyword evidence="4 10" id="KW-0436">Ligase</keyword>
<dbReference type="InterPro" id="IPR049437">
    <property type="entry name" value="tRNA-synt_1c_C2"/>
</dbReference>
<evidence type="ECO:0000256" key="10">
    <source>
        <dbReference type="HAMAP-Rule" id="MF_02076"/>
    </source>
</evidence>
<keyword evidence="3 10" id="KW-0963">Cytoplasm</keyword>
<evidence type="ECO:0000256" key="2">
    <source>
        <dbReference type="ARBA" id="ARBA00008927"/>
    </source>
</evidence>
<evidence type="ECO:0000313" key="15">
    <source>
        <dbReference type="Proteomes" id="UP000604391"/>
    </source>
</evidence>
<dbReference type="AlphaFoldDB" id="A0A832XIJ5"/>
<dbReference type="GO" id="GO:0005829">
    <property type="term" value="C:cytosol"/>
    <property type="evidence" value="ECO:0007669"/>
    <property type="project" value="TreeGrafter"/>
</dbReference>
<dbReference type="PANTHER" id="PTHR43097">
    <property type="entry name" value="GLUTAMINE-TRNA LIGASE"/>
    <property type="match status" value="1"/>
</dbReference>
<dbReference type="Proteomes" id="UP000604391">
    <property type="component" value="Unassembled WGS sequence"/>
</dbReference>
<dbReference type="PRINTS" id="PR00987">
    <property type="entry name" value="TRNASYNTHGLU"/>
</dbReference>
<dbReference type="InterPro" id="IPR050132">
    <property type="entry name" value="Gln/Glu-tRNA_Ligase"/>
</dbReference>
<dbReference type="GO" id="GO:0005524">
    <property type="term" value="F:ATP binding"/>
    <property type="evidence" value="ECO:0007669"/>
    <property type="project" value="UniProtKB-UniRule"/>
</dbReference>
<comment type="subcellular location">
    <subcellularLocation>
        <location evidence="1 10">Cytoplasm</location>
    </subcellularLocation>
</comment>
<gene>
    <name evidence="10 14" type="primary">gltX</name>
    <name evidence="14" type="ORF">H1011_00795</name>
</gene>
<evidence type="ECO:0000256" key="8">
    <source>
        <dbReference type="ARBA" id="ARBA00023146"/>
    </source>
</evidence>
<evidence type="ECO:0000256" key="5">
    <source>
        <dbReference type="ARBA" id="ARBA00022741"/>
    </source>
</evidence>
<dbReference type="InterPro" id="IPR000924">
    <property type="entry name" value="Glu/Gln-tRNA-synth"/>
</dbReference>
<dbReference type="Pfam" id="PF20974">
    <property type="entry name" value="tRNA-synt_1c_C2"/>
    <property type="match status" value="1"/>
</dbReference>
<sequence>MVAKKIENNVFIFAVENAFLHKGKASEGAVLGKALSSDPSLKDDIVKLRTHISKAVKDANKLSIDEMETLLRKENPDFFEKKEIAERELPELPGAEMGKVVTRLAPEPNGYLHIGHAVSFFFNHYYAKKYSGKLILRFEDTNPEKESTEYYDAIKEDLAWLGIKYDKIKRNSDDIELFYKHAESLIDSGNAYVCRCPVEKSRKLRYDGEECLCRKNSSKENLELFREMKKTLKQGSATLRLKLDMKSKNTTLRDPTIMRIVEAAHPLQGTKYRVWPLYDFANAIEDAKCGVTHVLRSNEFQQRDELQNNIRELLGMDSPHIISYSRINLEGTPTSKREIQKLIDSGKVSGWDDPRLATLQALRRRGIVPETLERLAKEVRMTSGSTTISMDALNTINRKILSPTAKHYFFVPSPEKIEVKSKGTFYIPKEDAKSMKKGEIFRLKDLFNVKFIGKGEVEFDSDKVKSNTKKLQWVSSDSIETEILVPETGKTIKGLSQKEVGKLKVGEIIQFERVGFAIIESTGKPIKCILSHE</sequence>
<dbReference type="InterPro" id="IPR011035">
    <property type="entry name" value="Ribosomal_bL25/Gln-tRNA_synth"/>
</dbReference>
<evidence type="ECO:0000256" key="4">
    <source>
        <dbReference type="ARBA" id="ARBA00022598"/>
    </source>
</evidence>
<feature type="domain" description="Glutamyl/glutaminyl-tRNA synthetase class Ib catalytic" evidence="11">
    <location>
        <begin position="99"/>
        <end position="401"/>
    </location>
</feature>
<comment type="similarity">
    <text evidence="2 10">Belongs to the class-I aminoacyl-tRNA synthetase family. Glutamate--tRNA ligase type 2 subfamily.</text>
</comment>
<dbReference type="EC" id="6.1.1.17" evidence="10"/>
<comment type="caution">
    <text evidence="14">The sequence shown here is derived from an EMBL/GenBank/DDBJ whole genome shotgun (WGS) entry which is preliminary data.</text>
</comment>
<proteinExistence type="inferred from homology"/>
<dbReference type="GO" id="GO:0004818">
    <property type="term" value="F:glutamate-tRNA ligase activity"/>
    <property type="evidence" value="ECO:0007669"/>
    <property type="project" value="UniProtKB-UniRule"/>
</dbReference>
<dbReference type="InterPro" id="IPR020058">
    <property type="entry name" value="Glu/Gln-tRNA-synth_Ib_cat-dom"/>
</dbReference>
<feature type="domain" description="Glutamyl/glutaminyl-tRNA synthetase class Ib anti-codon binding" evidence="12">
    <location>
        <begin position="414"/>
        <end position="452"/>
    </location>
</feature>
<accession>A0A832XIJ5</accession>
<dbReference type="Gene3D" id="3.40.50.620">
    <property type="entry name" value="HUPs"/>
    <property type="match status" value="1"/>
</dbReference>
<dbReference type="InterPro" id="IPR020056">
    <property type="entry name" value="Rbsml_bL25/Gln-tRNA_synth_N"/>
</dbReference>
<comment type="catalytic activity">
    <reaction evidence="9 10">
        <text>tRNA(Glu) + L-glutamate + ATP = L-glutamyl-tRNA(Glu) + AMP + diphosphate</text>
        <dbReference type="Rhea" id="RHEA:23540"/>
        <dbReference type="Rhea" id="RHEA-COMP:9663"/>
        <dbReference type="Rhea" id="RHEA-COMP:9680"/>
        <dbReference type="ChEBI" id="CHEBI:29985"/>
        <dbReference type="ChEBI" id="CHEBI:30616"/>
        <dbReference type="ChEBI" id="CHEBI:33019"/>
        <dbReference type="ChEBI" id="CHEBI:78442"/>
        <dbReference type="ChEBI" id="CHEBI:78520"/>
        <dbReference type="ChEBI" id="CHEBI:456215"/>
        <dbReference type="EC" id="6.1.1.17"/>
    </reaction>
</comment>
<evidence type="ECO:0000256" key="6">
    <source>
        <dbReference type="ARBA" id="ARBA00022840"/>
    </source>
</evidence>
<dbReference type="GO" id="GO:0032991">
    <property type="term" value="C:protein-containing complex"/>
    <property type="evidence" value="ECO:0007669"/>
    <property type="project" value="UniProtKB-ARBA"/>
</dbReference>
<dbReference type="Gene3D" id="2.40.240.100">
    <property type="match status" value="1"/>
</dbReference>